<evidence type="ECO:0000313" key="2">
    <source>
        <dbReference type="Proteomes" id="UP001519287"/>
    </source>
</evidence>
<evidence type="ECO:0008006" key="3">
    <source>
        <dbReference type="Google" id="ProtNLM"/>
    </source>
</evidence>
<comment type="caution">
    <text evidence="1">The sequence shown here is derived from an EMBL/GenBank/DDBJ whole genome shotgun (WGS) entry which is preliminary data.</text>
</comment>
<dbReference type="Proteomes" id="UP001519287">
    <property type="component" value="Unassembled WGS sequence"/>
</dbReference>
<organism evidence="1 2">
    <name type="scientific">Paenibacillus eucommiae</name>
    <dbReference type="NCBI Taxonomy" id="1355755"/>
    <lineage>
        <taxon>Bacteria</taxon>
        <taxon>Bacillati</taxon>
        <taxon>Bacillota</taxon>
        <taxon>Bacilli</taxon>
        <taxon>Bacillales</taxon>
        <taxon>Paenibacillaceae</taxon>
        <taxon>Paenibacillus</taxon>
    </lineage>
</organism>
<dbReference type="RefSeq" id="WP_209976323.1">
    <property type="nucleotide sequence ID" value="NZ_JAGGLB010000025.1"/>
</dbReference>
<proteinExistence type="predicted"/>
<keyword evidence="2" id="KW-1185">Reference proteome</keyword>
<protein>
    <recommendedName>
        <fullName evidence="3">DUF4091 domain-containing protein</fullName>
    </recommendedName>
</protein>
<name>A0ABS4J3S0_9BACL</name>
<accession>A0ABS4J3S0</accession>
<dbReference type="EMBL" id="JAGGLB010000025">
    <property type="protein sequence ID" value="MBP1994487.1"/>
    <property type="molecule type" value="Genomic_DNA"/>
</dbReference>
<gene>
    <name evidence="1" type="ORF">J2Z66_006123</name>
</gene>
<sequence length="735" mass="83631">MKERKYEFRKRLEVVHKPDRRDPDIEPGDGEIVIGSDWQIVISRQAGPLVLQVAKDLQDYLLVSMQVPVMLHRVSQIDEMAAAGERVIVLATKEELSGVSILDIADLSGASEVPGAGIPAALGSSLTKPRSYRILAAGSRIVVCGCDDRGAGQGSYYLEDLMNLREAPFIREQDIVREPIFSPRMAHSGWGLDRYPDAHLNAMTHSGIDAILIFVEDVDRTPEGYQDFNYLVNRAALYGLDVYMYSYMTNRKHPDDPGAESYYDSTYGRIFEACPGFKGIIFVGESCEFPSKDPNTTGILRLEWPADQPQTKPSPGWWPCYDYPEWLNMLKKVIRKHNEEAEIVFWTYNWGWAPEEERLKLIRSLPEDITLQVTFEMFEQIKHEHVTNVCVDYTISFEGPGQYFSSEAQAASERGIKLYTMCNTGGLTWDIGVIPYEPVPYQWARRHAALIKAQADWGLSGLMESHHFGWWPSFVSDITKWTYWSPSPTAEDTFTAIAQRDFSKEAVPHVLEAWRHWSEGIRNYIPTNEDQYGPFRIGPSYPFTFRKKVSIPSSWHALFGSQIVSVPYEPAEGARQSLGRARYDVEIASLERMAALWRQGNACLEEALGFTSARKQEEGSRLLVMNQFIVHVVQTAIHIKQWWKLKQRLFNEPHPVMAGAILDEMEQLALQEIANAEAAIPLVNADSRLGWEPSMDYMTDEAHLRWKIAQVNSVLEDEFLNYRKSLALTDASTHQ</sequence>
<evidence type="ECO:0000313" key="1">
    <source>
        <dbReference type="EMBL" id="MBP1994487.1"/>
    </source>
</evidence>
<reference evidence="1 2" key="1">
    <citation type="submission" date="2021-03" db="EMBL/GenBank/DDBJ databases">
        <title>Genomic Encyclopedia of Type Strains, Phase IV (KMG-IV): sequencing the most valuable type-strain genomes for metagenomic binning, comparative biology and taxonomic classification.</title>
        <authorList>
            <person name="Goeker M."/>
        </authorList>
    </citation>
    <scope>NUCLEOTIDE SEQUENCE [LARGE SCALE GENOMIC DNA]</scope>
    <source>
        <strain evidence="1 2">DSM 26048</strain>
    </source>
</reference>